<dbReference type="Proteomes" id="UP000092462">
    <property type="component" value="Unassembled WGS sequence"/>
</dbReference>
<dbReference type="AlphaFoldDB" id="A0A1B0DHY0"/>
<sequence>MECHKSCQKYIYRKLYDKMNHLSGEFQQLENRQTVILIITLVLLILFLIVHGLHFLRWLHRRGYFSLKCVRFFKSKSMKQKQCPVVDLTHANPNTQSPKLHIRTDLARNSASSKRDSTIFSVDGSTIQTVSTPVSTRYPAEDSTLDYSYDNRGMTVTPVADKPRGPETNF</sequence>
<dbReference type="VEuPathDB" id="VectorBase:PPAPM1_004091"/>
<keyword evidence="2" id="KW-1185">Reference proteome</keyword>
<accession>A0A1B0DHY0</accession>
<proteinExistence type="predicted"/>
<name>A0A1B0DHY0_PHLPP</name>
<dbReference type="EMBL" id="AJVK01006046">
    <property type="status" value="NOT_ANNOTATED_CDS"/>
    <property type="molecule type" value="Genomic_DNA"/>
</dbReference>
<evidence type="ECO:0000313" key="1">
    <source>
        <dbReference type="EnsemblMetazoa" id="PPAI007764-PA"/>
    </source>
</evidence>
<dbReference type="VEuPathDB" id="VectorBase:PPAI007764"/>
<organism evidence="1 2">
    <name type="scientific">Phlebotomus papatasi</name>
    <name type="common">Sandfly</name>
    <dbReference type="NCBI Taxonomy" id="29031"/>
    <lineage>
        <taxon>Eukaryota</taxon>
        <taxon>Metazoa</taxon>
        <taxon>Ecdysozoa</taxon>
        <taxon>Arthropoda</taxon>
        <taxon>Hexapoda</taxon>
        <taxon>Insecta</taxon>
        <taxon>Pterygota</taxon>
        <taxon>Neoptera</taxon>
        <taxon>Endopterygota</taxon>
        <taxon>Diptera</taxon>
        <taxon>Nematocera</taxon>
        <taxon>Psychodoidea</taxon>
        <taxon>Psychodidae</taxon>
        <taxon>Phlebotomus</taxon>
        <taxon>Phlebotomus</taxon>
    </lineage>
</organism>
<protein>
    <submittedName>
        <fullName evidence="1">Uncharacterized protein</fullName>
    </submittedName>
</protein>
<reference evidence="1" key="1">
    <citation type="submission" date="2022-08" db="UniProtKB">
        <authorList>
            <consortium name="EnsemblMetazoa"/>
        </authorList>
    </citation>
    <scope>IDENTIFICATION</scope>
    <source>
        <strain evidence="1">Israel</strain>
    </source>
</reference>
<dbReference type="EnsemblMetazoa" id="PPAI007764-RA">
    <property type="protein sequence ID" value="PPAI007764-PA"/>
    <property type="gene ID" value="PPAI007764"/>
</dbReference>
<evidence type="ECO:0000313" key="2">
    <source>
        <dbReference type="Proteomes" id="UP000092462"/>
    </source>
</evidence>